<comment type="similarity">
    <text evidence="6">Belongs to the sodium:neurotransmitter symporter (SNF) (TC 2.A.22) family.</text>
</comment>
<feature type="transmembrane region" description="Helical" evidence="7">
    <location>
        <begin position="176"/>
        <end position="196"/>
    </location>
</feature>
<dbReference type="InterPro" id="IPR037272">
    <property type="entry name" value="SNS_sf"/>
</dbReference>
<dbReference type="CDD" id="cd10336">
    <property type="entry name" value="SLC6sbd_Tyt1-Like"/>
    <property type="match status" value="1"/>
</dbReference>
<feature type="transmembrane region" description="Helical" evidence="7">
    <location>
        <begin position="216"/>
        <end position="238"/>
    </location>
</feature>
<dbReference type="PRINTS" id="PR00176">
    <property type="entry name" value="NANEUSMPORT"/>
</dbReference>
<dbReference type="GO" id="GO:0015293">
    <property type="term" value="F:symporter activity"/>
    <property type="evidence" value="ECO:0007669"/>
    <property type="project" value="UniProtKB-KW"/>
</dbReference>
<comment type="subcellular location">
    <subcellularLocation>
        <location evidence="1">Membrane</location>
        <topology evidence="1">Multi-pass membrane protein</topology>
    </subcellularLocation>
</comment>
<feature type="transmembrane region" description="Helical" evidence="7">
    <location>
        <begin position="259"/>
        <end position="282"/>
    </location>
</feature>
<reference evidence="8" key="1">
    <citation type="submission" date="2012-11" db="EMBL/GenBank/DDBJ databases">
        <title>Dependencies among metagenomic species, viruses, plasmids and units of genetic variation.</title>
        <authorList>
            <person name="Nielsen H.B."/>
            <person name="Almeida M."/>
            <person name="Juncker A.S."/>
            <person name="Rasmussen S."/>
            <person name="Li J."/>
            <person name="Sunagawa S."/>
            <person name="Plichta D."/>
            <person name="Gautier L."/>
            <person name="Le Chatelier E."/>
            <person name="Peletier E."/>
            <person name="Bonde I."/>
            <person name="Nielsen T."/>
            <person name="Manichanh C."/>
            <person name="Arumugam M."/>
            <person name="Batto J."/>
            <person name="Santos M.B.Q.D."/>
            <person name="Blom N."/>
            <person name="Borruel N."/>
            <person name="Burgdorf K.S."/>
            <person name="Boumezbeur F."/>
            <person name="Casellas F."/>
            <person name="Dore J."/>
            <person name="Guarner F."/>
            <person name="Hansen T."/>
            <person name="Hildebrand F."/>
            <person name="Kaas R.S."/>
            <person name="Kennedy S."/>
            <person name="Kristiansen K."/>
            <person name="Kultima J.R."/>
            <person name="Leonard P."/>
            <person name="Levenez F."/>
            <person name="Lund O."/>
            <person name="Moumen B."/>
            <person name="Le Paslier D."/>
            <person name="Pons N."/>
            <person name="Pedersen O."/>
            <person name="Prifti E."/>
            <person name="Qin J."/>
            <person name="Raes J."/>
            <person name="Tap J."/>
            <person name="Tims S."/>
            <person name="Ussery D.W."/>
            <person name="Yamada T."/>
            <person name="MetaHit consortium"/>
            <person name="Renault P."/>
            <person name="Sicheritz-Ponten T."/>
            <person name="Bork P."/>
            <person name="Wang J."/>
            <person name="Brunak S."/>
            <person name="Ehrlich S.D."/>
        </authorList>
    </citation>
    <scope>NUCLEOTIDE SEQUENCE [LARGE SCALE GENOMIC DNA]</scope>
</reference>
<evidence type="ECO:0000313" key="8">
    <source>
        <dbReference type="EMBL" id="CDD57511.1"/>
    </source>
</evidence>
<evidence type="ECO:0000256" key="3">
    <source>
        <dbReference type="ARBA" id="ARBA00022692"/>
    </source>
</evidence>
<feature type="transmembrane region" description="Helical" evidence="7">
    <location>
        <begin position="306"/>
        <end position="328"/>
    </location>
</feature>
<dbReference type="GO" id="GO:0016020">
    <property type="term" value="C:membrane"/>
    <property type="evidence" value="ECO:0007669"/>
    <property type="project" value="UniProtKB-SubCell"/>
</dbReference>
<evidence type="ECO:0000256" key="1">
    <source>
        <dbReference type="ARBA" id="ARBA00004141"/>
    </source>
</evidence>
<evidence type="ECO:0000256" key="6">
    <source>
        <dbReference type="RuleBase" id="RU003732"/>
    </source>
</evidence>
<feature type="transmembrane region" description="Helical" evidence="7">
    <location>
        <begin position="429"/>
        <end position="448"/>
    </location>
</feature>
<dbReference type="EMBL" id="CBHH010000049">
    <property type="protein sequence ID" value="CDD57511.1"/>
    <property type="molecule type" value="Genomic_DNA"/>
</dbReference>
<feature type="transmembrane region" description="Helical" evidence="7">
    <location>
        <begin position="91"/>
        <end position="112"/>
    </location>
</feature>
<name>R7B141_9FIRM</name>
<feature type="transmembrane region" description="Helical" evidence="7">
    <location>
        <begin position="349"/>
        <end position="368"/>
    </location>
</feature>
<dbReference type="NCBIfam" id="NF037979">
    <property type="entry name" value="Na_transp"/>
    <property type="match status" value="1"/>
</dbReference>
<evidence type="ECO:0000313" key="9">
    <source>
        <dbReference type="Proteomes" id="UP000018141"/>
    </source>
</evidence>
<evidence type="ECO:0000256" key="4">
    <source>
        <dbReference type="ARBA" id="ARBA00022989"/>
    </source>
</evidence>
<protein>
    <recommendedName>
        <fullName evidence="6">Transporter</fullName>
    </recommendedName>
</protein>
<feature type="transmembrane region" description="Helical" evidence="7">
    <location>
        <begin position="145"/>
        <end position="164"/>
    </location>
</feature>
<evidence type="ECO:0000256" key="7">
    <source>
        <dbReference type="SAM" id="Phobius"/>
    </source>
</evidence>
<dbReference type="PROSITE" id="PS50267">
    <property type="entry name" value="NA_NEUROTRAN_SYMP_3"/>
    <property type="match status" value="1"/>
</dbReference>
<dbReference type="Proteomes" id="UP000018141">
    <property type="component" value="Unassembled WGS sequence"/>
</dbReference>
<feature type="transmembrane region" description="Helical" evidence="7">
    <location>
        <begin position="460"/>
        <end position="482"/>
    </location>
</feature>
<keyword evidence="6" id="KW-0769">Symport</keyword>
<proteinExistence type="inferred from homology"/>
<evidence type="ECO:0000256" key="5">
    <source>
        <dbReference type="ARBA" id="ARBA00023136"/>
    </source>
</evidence>
<dbReference type="PANTHER" id="PTHR42948:SF1">
    <property type="entry name" value="TRANSPORTER"/>
    <property type="match status" value="1"/>
</dbReference>
<feature type="transmembrane region" description="Helical" evidence="7">
    <location>
        <begin position="388"/>
        <end position="408"/>
    </location>
</feature>
<keyword evidence="5 7" id="KW-0472">Membrane</keyword>
<evidence type="ECO:0000256" key="2">
    <source>
        <dbReference type="ARBA" id="ARBA00022448"/>
    </source>
</evidence>
<keyword evidence="4 7" id="KW-1133">Transmembrane helix</keyword>
<keyword evidence="3 6" id="KW-0812">Transmembrane</keyword>
<feature type="transmembrane region" description="Helical" evidence="7">
    <location>
        <begin position="7"/>
        <end position="28"/>
    </location>
</feature>
<keyword evidence="2 6" id="KW-0813">Transport</keyword>
<comment type="caution">
    <text evidence="8">The sequence shown here is derived from an EMBL/GenBank/DDBJ whole genome shotgun (WGS) entry which is preliminary data.</text>
</comment>
<dbReference type="InterPro" id="IPR047218">
    <property type="entry name" value="YocR/YhdH-like"/>
</dbReference>
<dbReference type="Pfam" id="PF00209">
    <property type="entry name" value="SNF"/>
    <property type="match status" value="2"/>
</dbReference>
<dbReference type="AlphaFoldDB" id="R7B141"/>
<gene>
    <name evidence="8" type="ORF">BN656_01679</name>
</gene>
<dbReference type="PROSITE" id="PS00610">
    <property type="entry name" value="NA_NEUROTRAN_SYMP_1"/>
    <property type="match status" value="1"/>
</dbReference>
<dbReference type="PANTHER" id="PTHR42948">
    <property type="entry name" value="TRANSPORTER"/>
    <property type="match status" value="1"/>
</dbReference>
<dbReference type="InterPro" id="IPR000175">
    <property type="entry name" value="Na/ntran_symport"/>
</dbReference>
<organism evidence="8 9">
    <name type="scientific">Bacteroides pectinophilus CAG:437</name>
    <dbReference type="NCBI Taxonomy" id="1263051"/>
    <lineage>
        <taxon>Bacteria</taxon>
        <taxon>Bacillati</taxon>
        <taxon>Bacillota</taxon>
        <taxon>Clostridia</taxon>
        <taxon>Eubacteriales</taxon>
    </lineage>
</organism>
<dbReference type="SUPFAM" id="SSF161070">
    <property type="entry name" value="SNF-like"/>
    <property type="match status" value="1"/>
</dbReference>
<feature type="transmembrane region" description="Helical" evidence="7">
    <location>
        <begin position="40"/>
        <end position="64"/>
    </location>
</feature>
<accession>R7B141</accession>
<sequence length="489" mass="53633">MKQRETFASRLGFILVSAGCAIGLGNVWKFPYICGQYGGAAFIVIYLVFLAILGLPILVCEFTIGRASRGSMAVALDTLEKKGTRWHRLKWGCMAGSYLLMMFYTLVGGWMLCYMWKYVSGQIVGLDTVQIAGSFSDMLQSPVQMTGWMIAAVVISFGICALGLQNGVEKITKVMMMILIVIMIVLALHSLVLPGASEGVRFYLVPDFNNMKDHGIGNVVFAAMSHAFFTLSVGIGSMEIFGSYLNKERSLLSESINVVLLDTFVALTAGFIIIPACFAYGVQPDAGPSLLFITLPNVFNHMAGGRIWGCAFFIFMSFAALSTIIAVFESIISFYIDLGGWTRSQAVKFNIILIIILSIPAVLGYNVLSGIQPIGANSTIMDLEDFLVSYNLLPLGSLMSVLFCTHNNGWGWNSFITEANTGLGMKFPVWIRFYMTYILPLIIVVIYLKGYYDTFAGQGTAVLTGWMIFALLLVGIIIYTAFAKIRKGN</sequence>